<keyword evidence="2" id="KW-0812">Transmembrane</keyword>
<sequence length="73" mass="7787">MAVTAPSGGQRPSLRPTNPALFSVGVGAAAAWVMYRWYSPPKPGQRGLPFPYEDAELDVQTGTRKSSGPTKKP</sequence>
<dbReference type="OrthoDB" id="4490175at2759"/>
<evidence type="ECO:0000256" key="2">
    <source>
        <dbReference type="SAM" id="Phobius"/>
    </source>
</evidence>
<accession>A0A5N5X1V0</accession>
<reference evidence="3 4" key="1">
    <citation type="submission" date="2019-04" db="EMBL/GenBank/DDBJ databases">
        <title>Friends and foes A comparative genomics study of 23 Aspergillus species from section Flavi.</title>
        <authorList>
            <consortium name="DOE Joint Genome Institute"/>
            <person name="Kjaerbolling I."/>
            <person name="Vesth T."/>
            <person name="Frisvad J.C."/>
            <person name="Nybo J.L."/>
            <person name="Theobald S."/>
            <person name="Kildgaard S."/>
            <person name="Isbrandt T."/>
            <person name="Kuo A."/>
            <person name="Sato A."/>
            <person name="Lyhne E.K."/>
            <person name="Kogle M.E."/>
            <person name="Wiebenga A."/>
            <person name="Kun R.S."/>
            <person name="Lubbers R.J."/>
            <person name="Makela M.R."/>
            <person name="Barry K."/>
            <person name="Chovatia M."/>
            <person name="Clum A."/>
            <person name="Daum C."/>
            <person name="Haridas S."/>
            <person name="He G."/>
            <person name="LaButti K."/>
            <person name="Lipzen A."/>
            <person name="Mondo S."/>
            <person name="Riley R."/>
            <person name="Salamov A."/>
            <person name="Simmons B.A."/>
            <person name="Magnuson J.K."/>
            <person name="Henrissat B."/>
            <person name="Mortensen U.H."/>
            <person name="Larsen T.O."/>
            <person name="Devries R.P."/>
            <person name="Grigoriev I.V."/>
            <person name="Machida M."/>
            <person name="Baker S.E."/>
            <person name="Andersen M.R."/>
        </authorList>
    </citation>
    <scope>NUCLEOTIDE SEQUENCE [LARGE SCALE GENOMIC DNA]</scope>
    <source>
        <strain evidence="3 4">CBS 151.66</strain>
    </source>
</reference>
<evidence type="ECO:0000313" key="3">
    <source>
        <dbReference type="EMBL" id="KAB8074751.1"/>
    </source>
</evidence>
<dbReference type="EMBL" id="ML732204">
    <property type="protein sequence ID" value="KAB8074751.1"/>
    <property type="molecule type" value="Genomic_DNA"/>
</dbReference>
<keyword evidence="2" id="KW-0472">Membrane</keyword>
<evidence type="ECO:0000256" key="1">
    <source>
        <dbReference type="SAM" id="MobiDB-lite"/>
    </source>
</evidence>
<evidence type="ECO:0000313" key="4">
    <source>
        <dbReference type="Proteomes" id="UP000326565"/>
    </source>
</evidence>
<feature type="transmembrane region" description="Helical" evidence="2">
    <location>
        <begin position="20"/>
        <end position="38"/>
    </location>
</feature>
<proteinExistence type="predicted"/>
<feature type="compositionally biased region" description="Polar residues" evidence="1">
    <location>
        <begin position="60"/>
        <end position="73"/>
    </location>
</feature>
<feature type="region of interest" description="Disordered" evidence="1">
    <location>
        <begin position="1"/>
        <end position="20"/>
    </location>
</feature>
<name>A0A5N5X1V0_9EURO</name>
<feature type="region of interest" description="Disordered" evidence="1">
    <location>
        <begin position="45"/>
        <end position="73"/>
    </location>
</feature>
<keyword evidence="4" id="KW-1185">Reference proteome</keyword>
<keyword evidence="2" id="KW-1133">Transmembrane helix</keyword>
<protein>
    <submittedName>
        <fullName evidence="3">Uncharacterized protein</fullName>
    </submittedName>
</protein>
<dbReference type="Proteomes" id="UP000326565">
    <property type="component" value="Unassembled WGS sequence"/>
</dbReference>
<dbReference type="AlphaFoldDB" id="A0A5N5X1V0"/>
<organism evidence="3 4">
    <name type="scientific">Aspergillus leporis</name>
    <dbReference type="NCBI Taxonomy" id="41062"/>
    <lineage>
        <taxon>Eukaryota</taxon>
        <taxon>Fungi</taxon>
        <taxon>Dikarya</taxon>
        <taxon>Ascomycota</taxon>
        <taxon>Pezizomycotina</taxon>
        <taxon>Eurotiomycetes</taxon>
        <taxon>Eurotiomycetidae</taxon>
        <taxon>Eurotiales</taxon>
        <taxon>Aspergillaceae</taxon>
        <taxon>Aspergillus</taxon>
        <taxon>Aspergillus subgen. Circumdati</taxon>
    </lineage>
</organism>
<gene>
    <name evidence="3" type="ORF">BDV29DRAFT_173018</name>
</gene>